<dbReference type="SMART" id="SM00267">
    <property type="entry name" value="GGDEF"/>
    <property type="match status" value="1"/>
</dbReference>
<proteinExistence type="predicted"/>
<name>A0A395LWS0_9BACT</name>
<dbReference type="GO" id="GO:0005886">
    <property type="term" value="C:plasma membrane"/>
    <property type="evidence" value="ECO:0007669"/>
    <property type="project" value="TreeGrafter"/>
</dbReference>
<dbReference type="GO" id="GO:0043709">
    <property type="term" value="P:cell adhesion involved in single-species biofilm formation"/>
    <property type="evidence" value="ECO:0007669"/>
    <property type="project" value="TreeGrafter"/>
</dbReference>
<organism evidence="4 5">
    <name type="scientific">Candidatus Thermochlorobacter aerophilus</name>
    <dbReference type="NCBI Taxonomy" id="1868324"/>
    <lineage>
        <taxon>Bacteria</taxon>
        <taxon>Pseudomonadati</taxon>
        <taxon>Chlorobiota</taxon>
        <taxon>Chlorobiia</taxon>
        <taxon>Chlorobiales</taxon>
        <taxon>Candidatus Thermochlorobacteriaceae</taxon>
        <taxon>Candidatus Thermochlorobacter</taxon>
    </lineage>
</organism>
<accession>A0A395LWS0</accession>
<reference evidence="4 5" key="1">
    <citation type="journal article" date="2011" name="ISME J.">
        <title>Community ecology of hot spring cyanobacterial mats: predominant populations and their functional potential.</title>
        <authorList>
            <person name="Klatt C.G."/>
            <person name="Wood J.M."/>
            <person name="Rusch D.B."/>
            <person name="Bateson M.M."/>
            <person name="Hamamura N."/>
            <person name="Heidelberg J.F."/>
            <person name="Grossman A.R."/>
            <person name="Bhaya D."/>
            <person name="Cohan F.M."/>
            <person name="Kuhl M."/>
            <person name="Bryant D.A."/>
            <person name="Ward D.M."/>
        </authorList>
    </citation>
    <scope>NUCLEOTIDE SEQUENCE [LARGE SCALE GENOMIC DNA]</scope>
    <source>
        <strain evidence="4">OS</strain>
    </source>
</reference>
<dbReference type="Pfam" id="PF00990">
    <property type="entry name" value="GGDEF"/>
    <property type="match status" value="1"/>
</dbReference>
<dbReference type="Pfam" id="PF13185">
    <property type="entry name" value="GAF_2"/>
    <property type="match status" value="1"/>
</dbReference>
<dbReference type="PANTHER" id="PTHR45138:SF9">
    <property type="entry name" value="DIGUANYLATE CYCLASE DGCM-RELATED"/>
    <property type="match status" value="1"/>
</dbReference>
<dbReference type="Gene3D" id="3.30.70.270">
    <property type="match status" value="1"/>
</dbReference>
<feature type="domain" description="GGDEF" evidence="3">
    <location>
        <begin position="420"/>
        <end position="553"/>
    </location>
</feature>
<dbReference type="SMART" id="SM00065">
    <property type="entry name" value="GAF"/>
    <property type="match status" value="2"/>
</dbReference>
<dbReference type="PANTHER" id="PTHR45138">
    <property type="entry name" value="REGULATORY COMPONENTS OF SENSORY TRANSDUCTION SYSTEM"/>
    <property type="match status" value="1"/>
</dbReference>
<gene>
    <name evidence="4" type="ORF">D0433_13255</name>
</gene>
<evidence type="ECO:0000256" key="2">
    <source>
        <dbReference type="ARBA" id="ARBA00034247"/>
    </source>
</evidence>
<dbReference type="NCBIfam" id="TIGR00254">
    <property type="entry name" value="GGDEF"/>
    <property type="match status" value="1"/>
</dbReference>
<comment type="caution">
    <text evidence="4">The sequence shown here is derived from an EMBL/GenBank/DDBJ whole genome shotgun (WGS) entry which is preliminary data.</text>
</comment>
<dbReference type="PROSITE" id="PS50887">
    <property type="entry name" value="GGDEF"/>
    <property type="match status" value="1"/>
</dbReference>
<dbReference type="EC" id="2.7.7.65" evidence="1"/>
<evidence type="ECO:0000256" key="1">
    <source>
        <dbReference type="ARBA" id="ARBA00012528"/>
    </source>
</evidence>
<evidence type="ECO:0000313" key="5">
    <source>
        <dbReference type="Proteomes" id="UP000266389"/>
    </source>
</evidence>
<dbReference type="GO" id="GO:0052621">
    <property type="term" value="F:diguanylate cyclase activity"/>
    <property type="evidence" value="ECO:0007669"/>
    <property type="project" value="UniProtKB-EC"/>
</dbReference>
<evidence type="ECO:0000259" key="3">
    <source>
        <dbReference type="PROSITE" id="PS50887"/>
    </source>
</evidence>
<dbReference type="Gene3D" id="3.30.450.40">
    <property type="match status" value="2"/>
</dbReference>
<dbReference type="CDD" id="cd01949">
    <property type="entry name" value="GGDEF"/>
    <property type="match status" value="1"/>
</dbReference>
<dbReference type="InterPro" id="IPR029787">
    <property type="entry name" value="Nucleotide_cyclase"/>
</dbReference>
<dbReference type="AlphaFoldDB" id="A0A395LWS0"/>
<sequence length="553" mass="61502">MSSREIFQSALNESEGVINVRKYKPEAAKTVKVELESFPDPLPTSVAGSTGSLNEEIGAALSEILAIVKETIQARTVAFCWVNRAKKRLIVSAVQTDAQDFTSEKSLPFQSDAVTQIVIAKKAQLYTEISASDEPTLITYYNAPNGIKAFMGVPVFYHDDILAVLFADSLAKGAFGHDDVHLLSRFGKLCSAFIEKYDLKSSYIDTLRFAESAQQLTHHLYRTLDLNVILNHFCESITQAIEFDHLVLALLNRKAELVVRKSISKSHYIAEGCIIDLERSAVGHAVTNGSYGAIDDLSQLGEVPRFYVGEAAQPSTTASVEGAPPSLPKQGSMLILPIRLGELTAGVLTLEHGQPRYFNTEIFKKARFFVETLALALHRLLLDDQRRTMTPIDEETGTLSLRTFYARLSAEINRCLRHQQELVLILVEFDAQDMLKKRYSATALSMMMRQAASLIMANTRSYDLVARFGDFSYAICLTGISETHARFWAEKIREQILNFAFETEDKYKNIIATVSIGIARLRESQPDIETLVDSAQKALEHAKLSGGNVVKIF</sequence>
<dbReference type="InterPro" id="IPR050469">
    <property type="entry name" value="Diguanylate_Cyclase"/>
</dbReference>
<dbReference type="InterPro" id="IPR043128">
    <property type="entry name" value="Rev_trsase/Diguanyl_cyclase"/>
</dbReference>
<dbReference type="InterPro" id="IPR029016">
    <property type="entry name" value="GAF-like_dom_sf"/>
</dbReference>
<dbReference type="GO" id="GO:1902201">
    <property type="term" value="P:negative regulation of bacterial-type flagellum-dependent cell motility"/>
    <property type="evidence" value="ECO:0007669"/>
    <property type="project" value="TreeGrafter"/>
</dbReference>
<comment type="catalytic activity">
    <reaction evidence="2">
        <text>2 GTP = 3',3'-c-di-GMP + 2 diphosphate</text>
        <dbReference type="Rhea" id="RHEA:24898"/>
        <dbReference type="ChEBI" id="CHEBI:33019"/>
        <dbReference type="ChEBI" id="CHEBI:37565"/>
        <dbReference type="ChEBI" id="CHEBI:58805"/>
        <dbReference type="EC" id="2.7.7.65"/>
    </reaction>
</comment>
<protein>
    <recommendedName>
        <fullName evidence="1">diguanylate cyclase</fullName>
        <ecNumber evidence="1">2.7.7.65</ecNumber>
    </recommendedName>
</protein>
<dbReference type="InterPro" id="IPR000160">
    <property type="entry name" value="GGDEF_dom"/>
</dbReference>
<dbReference type="InterPro" id="IPR003018">
    <property type="entry name" value="GAF"/>
</dbReference>
<dbReference type="SUPFAM" id="SSF55781">
    <property type="entry name" value="GAF domain-like"/>
    <property type="match status" value="2"/>
</dbReference>
<dbReference type="SUPFAM" id="SSF55073">
    <property type="entry name" value="Nucleotide cyclase"/>
    <property type="match status" value="1"/>
</dbReference>
<dbReference type="EMBL" id="PHFL01000071">
    <property type="protein sequence ID" value="RFM23001.1"/>
    <property type="molecule type" value="Genomic_DNA"/>
</dbReference>
<evidence type="ECO:0000313" key="4">
    <source>
        <dbReference type="EMBL" id="RFM23001.1"/>
    </source>
</evidence>
<dbReference type="Proteomes" id="UP000266389">
    <property type="component" value="Unassembled WGS sequence"/>
</dbReference>